<dbReference type="AlphaFoldDB" id="A0A8S3ZMI7"/>
<name>A0A8S3ZMI7_9EUPU</name>
<dbReference type="GO" id="GO:0032418">
    <property type="term" value="P:lysosome localization"/>
    <property type="evidence" value="ECO:0007669"/>
    <property type="project" value="TreeGrafter"/>
</dbReference>
<dbReference type="Proteomes" id="UP000678393">
    <property type="component" value="Unassembled WGS sequence"/>
</dbReference>
<evidence type="ECO:0000313" key="4">
    <source>
        <dbReference type="EMBL" id="CAG5129000.1"/>
    </source>
</evidence>
<dbReference type="PANTHER" id="PTHR31305:SF2">
    <property type="entry name" value="SNARE-ASSOCIATED PROTEIN SNAPIN"/>
    <property type="match status" value="1"/>
</dbReference>
<sequence length="129" mass="14626">MQVAMAGEAEKLDIMMERGVMTRGLVELIKPAVDEIDGSVVCVRQSQLDLRHKIDSLYEDLKKIVESDTVPIDLEPYVKKLNNSRRRVMLVSSILQNVQGRLNKLQQNISKETAKRKSMLDPVSPAHQK</sequence>
<dbReference type="GO" id="GO:0016079">
    <property type="term" value="P:synaptic vesicle exocytosis"/>
    <property type="evidence" value="ECO:0007669"/>
    <property type="project" value="TreeGrafter"/>
</dbReference>
<comment type="caution">
    <text evidence="4">The sequence shown here is derived from an EMBL/GenBank/DDBJ whole genome shotgun (WGS) entry which is preliminary data.</text>
</comment>
<keyword evidence="2" id="KW-0175">Coiled coil</keyword>
<organism evidence="4 5">
    <name type="scientific">Candidula unifasciata</name>
    <dbReference type="NCBI Taxonomy" id="100452"/>
    <lineage>
        <taxon>Eukaryota</taxon>
        <taxon>Metazoa</taxon>
        <taxon>Spiralia</taxon>
        <taxon>Lophotrochozoa</taxon>
        <taxon>Mollusca</taxon>
        <taxon>Gastropoda</taxon>
        <taxon>Heterobranchia</taxon>
        <taxon>Euthyneura</taxon>
        <taxon>Panpulmonata</taxon>
        <taxon>Eupulmonata</taxon>
        <taxon>Stylommatophora</taxon>
        <taxon>Helicina</taxon>
        <taxon>Helicoidea</taxon>
        <taxon>Geomitridae</taxon>
        <taxon>Candidula</taxon>
    </lineage>
</organism>
<dbReference type="PANTHER" id="PTHR31305">
    <property type="entry name" value="SNARE-ASSOCIATED PROTEIN SNAPIN"/>
    <property type="match status" value="1"/>
</dbReference>
<accession>A0A8S3ZMI7</accession>
<dbReference type="InterPro" id="IPR028119">
    <property type="entry name" value="Snapin/Pallidin/Snn1"/>
</dbReference>
<dbReference type="GO" id="GO:0008333">
    <property type="term" value="P:endosome to lysosome transport"/>
    <property type="evidence" value="ECO:0007669"/>
    <property type="project" value="TreeGrafter"/>
</dbReference>
<reference evidence="4" key="1">
    <citation type="submission" date="2021-04" db="EMBL/GenBank/DDBJ databases">
        <authorList>
            <consortium name="Molecular Ecology Group"/>
        </authorList>
    </citation>
    <scope>NUCLEOTIDE SEQUENCE</scope>
</reference>
<evidence type="ECO:0000313" key="5">
    <source>
        <dbReference type="Proteomes" id="UP000678393"/>
    </source>
</evidence>
<evidence type="ECO:0000256" key="2">
    <source>
        <dbReference type="ARBA" id="ARBA00023054"/>
    </source>
</evidence>
<keyword evidence="5" id="KW-1185">Reference proteome</keyword>
<dbReference type="InterPro" id="IPR017246">
    <property type="entry name" value="Snapin"/>
</dbReference>
<dbReference type="GO" id="GO:0000149">
    <property type="term" value="F:SNARE binding"/>
    <property type="evidence" value="ECO:0007669"/>
    <property type="project" value="TreeGrafter"/>
</dbReference>
<dbReference type="GO" id="GO:0006886">
    <property type="term" value="P:intracellular protein transport"/>
    <property type="evidence" value="ECO:0007669"/>
    <property type="project" value="InterPro"/>
</dbReference>
<protein>
    <recommendedName>
        <fullName evidence="3">Biogenesis of lysosome-related organelles complex 1 subunit 7</fullName>
    </recommendedName>
</protein>
<dbReference type="GO" id="GO:0008021">
    <property type="term" value="C:synaptic vesicle"/>
    <property type="evidence" value="ECO:0007669"/>
    <property type="project" value="TreeGrafter"/>
</dbReference>
<comment type="similarity">
    <text evidence="1">Belongs to the SNAPIN family.</text>
</comment>
<dbReference type="GO" id="GO:0099078">
    <property type="term" value="C:BORC complex"/>
    <property type="evidence" value="ECO:0007669"/>
    <property type="project" value="TreeGrafter"/>
</dbReference>
<dbReference type="OrthoDB" id="5399166at2759"/>
<dbReference type="EMBL" id="CAJHNH020003323">
    <property type="protein sequence ID" value="CAG5129000.1"/>
    <property type="molecule type" value="Genomic_DNA"/>
</dbReference>
<dbReference type="GO" id="GO:0007040">
    <property type="term" value="P:lysosome organization"/>
    <property type="evidence" value="ECO:0007669"/>
    <property type="project" value="TreeGrafter"/>
</dbReference>
<dbReference type="Pfam" id="PF14712">
    <property type="entry name" value="Snapin_Pallidin"/>
    <property type="match status" value="1"/>
</dbReference>
<dbReference type="GO" id="GO:2000300">
    <property type="term" value="P:regulation of synaptic vesicle exocytosis"/>
    <property type="evidence" value="ECO:0007669"/>
    <property type="project" value="TreeGrafter"/>
</dbReference>
<proteinExistence type="inferred from homology"/>
<dbReference type="GO" id="GO:0031083">
    <property type="term" value="C:BLOC-1 complex"/>
    <property type="evidence" value="ECO:0007669"/>
    <property type="project" value="InterPro"/>
</dbReference>
<evidence type="ECO:0000256" key="3">
    <source>
        <dbReference type="ARBA" id="ARBA00033330"/>
    </source>
</evidence>
<gene>
    <name evidence="4" type="ORF">CUNI_LOCUS14558</name>
</gene>
<evidence type="ECO:0000256" key="1">
    <source>
        <dbReference type="ARBA" id="ARBA00006111"/>
    </source>
</evidence>